<evidence type="ECO:0000256" key="5">
    <source>
        <dbReference type="ARBA" id="ARBA00012609"/>
    </source>
</evidence>
<evidence type="ECO:0000256" key="7">
    <source>
        <dbReference type="ARBA" id="ARBA00022801"/>
    </source>
</evidence>
<evidence type="ECO:0000256" key="4">
    <source>
        <dbReference type="ARBA" id="ARBA00011881"/>
    </source>
</evidence>
<comment type="subunit">
    <text evidence="4">Homotetramer.</text>
</comment>
<comment type="function">
    <text evidence="2">Catalyzes the hydrolysis of 5-hydroxyisourate (HIU) to 2-oxo-4-hydroxy-4-carboxy-5-ureidoimidazoline (OHCU).</text>
</comment>
<dbReference type="Pfam" id="PF00576">
    <property type="entry name" value="Transthyretin"/>
    <property type="match status" value="1"/>
</dbReference>
<evidence type="ECO:0000256" key="1">
    <source>
        <dbReference type="ARBA" id="ARBA00001043"/>
    </source>
</evidence>
<dbReference type="PANTHER" id="PTHR10395">
    <property type="entry name" value="URICASE AND TRANSTHYRETIN-RELATED"/>
    <property type="match status" value="1"/>
</dbReference>
<evidence type="ECO:0000256" key="8">
    <source>
        <dbReference type="SAM" id="MobiDB-lite"/>
    </source>
</evidence>
<dbReference type="InterPro" id="IPR023418">
    <property type="entry name" value="Thyroxine_BS"/>
</dbReference>
<evidence type="ECO:0000256" key="2">
    <source>
        <dbReference type="ARBA" id="ARBA00002704"/>
    </source>
</evidence>
<dbReference type="Proteomes" id="UP000481858">
    <property type="component" value="Unassembled WGS sequence"/>
</dbReference>
<evidence type="ECO:0000256" key="6">
    <source>
        <dbReference type="ARBA" id="ARBA00022631"/>
    </source>
</evidence>
<comment type="similarity">
    <text evidence="3">Belongs to the transthyretin family. 5-hydroxyisourate hydrolase subfamily.</text>
</comment>
<sequence length="286" mass="31787">MAGEKDPITCHVLDTSIGKPAKGIRVKLEGGHAPLKTFESQTDDDGRIKAWLPYSSAREAGDVPTYTLEDVLSDVEDKSTWTLRFDTGSYFGDGNTFFPEVVVTFVVSKDQHYHVPLLLAPYSYTTYREPKPTPQIYTLDESSESSKSEDDRDHESRDAHNSGADELNEDNASDSSSSSSDSSDDQTLEKENQLLPHNGSLRGVIDGVICEFTPYGDSSQVNTTDPWYPYRMHPANFRWGCCHSVFGEPYCRRLSHYSPPPYPGEPFLGPNMGASCSVLGKRAHEE</sequence>
<dbReference type="CDD" id="cd05822">
    <property type="entry name" value="TLP_HIUase"/>
    <property type="match status" value="1"/>
</dbReference>
<accession>A0A7C8MYK3</accession>
<dbReference type="PROSITE" id="PS00769">
    <property type="entry name" value="TRANSTHYRETIN_2"/>
    <property type="match status" value="1"/>
</dbReference>
<dbReference type="GO" id="GO:0033971">
    <property type="term" value="F:hydroxyisourate hydrolase activity"/>
    <property type="evidence" value="ECO:0007669"/>
    <property type="project" value="UniProtKB-EC"/>
</dbReference>
<protein>
    <recommendedName>
        <fullName evidence="5">hydroxyisourate hydrolase</fullName>
        <ecNumber evidence="5">3.5.2.17</ecNumber>
    </recommendedName>
</protein>
<feature type="compositionally biased region" description="Basic and acidic residues" evidence="8">
    <location>
        <begin position="144"/>
        <end position="160"/>
    </location>
</feature>
<evidence type="ECO:0000256" key="3">
    <source>
        <dbReference type="ARBA" id="ARBA00009850"/>
    </source>
</evidence>
<feature type="region of interest" description="Disordered" evidence="8">
    <location>
        <begin position="131"/>
        <end position="199"/>
    </location>
</feature>
<dbReference type="NCBIfam" id="TIGR02962">
    <property type="entry name" value="hdxy_isourate"/>
    <property type="match status" value="1"/>
</dbReference>
<evidence type="ECO:0000313" key="10">
    <source>
        <dbReference type="EMBL" id="KAF2963996.1"/>
    </source>
</evidence>
<reference evidence="10 11" key="1">
    <citation type="submission" date="2019-12" db="EMBL/GenBank/DDBJ databases">
        <title>Draft genome sequence of the ascomycete Xylaria multiplex DSM 110363.</title>
        <authorList>
            <person name="Buettner E."/>
            <person name="Kellner H."/>
        </authorList>
    </citation>
    <scope>NUCLEOTIDE SEQUENCE [LARGE SCALE GENOMIC DNA]</scope>
    <source>
        <strain evidence="10 11">DSM 110363</strain>
    </source>
</reference>
<keyword evidence="6" id="KW-0659">Purine metabolism</keyword>
<comment type="catalytic activity">
    <reaction evidence="1">
        <text>5-hydroxyisourate + H2O = 5-hydroxy-2-oxo-4-ureido-2,5-dihydro-1H-imidazole-5-carboxylate + H(+)</text>
        <dbReference type="Rhea" id="RHEA:23736"/>
        <dbReference type="ChEBI" id="CHEBI:15377"/>
        <dbReference type="ChEBI" id="CHEBI:15378"/>
        <dbReference type="ChEBI" id="CHEBI:18072"/>
        <dbReference type="ChEBI" id="CHEBI:58639"/>
        <dbReference type="EC" id="3.5.2.17"/>
    </reaction>
</comment>
<dbReference type="OrthoDB" id="10265230at2759"/>
<dbReference type="AlphaFoldDB" id="A0A7C8MYK3"/>
<feature type="domain" description="Transthyretin/hydroxyisourate hydrolase" evidence="9">
    <location>
        <begin position="8"/>
        <end position="128"/>
    </location>
</feature>
<dbReference type="InterPro" id="IPR014306">
    <property type="entry name" value="Hydroxyisourate_hydrolase"/>
</dbReference>
<evidence type="ECO:0000313" key="11">
    <source>
        <dbReference type="Proteomes" id="UP000481858"/>
    </source>
</evidence>
<dbReference type="InterPro" id="IPR036817">
    <property type="entry name" value="Transthyretin/HIU_hydrolase_sf"/>
</dbReference>
<comment type="caution">
    <text evidence="10">The sequence shown here is derived from an EMBL/GenBank/DDBJ whole genome shotgun (WGS) entry which is preliminary data.</text>
</comment>
<dbReference type="InterPro" id="IPR023419">
    <property type="entry name" value="Transthyretin_CS"/>
</dbReference>
<dbReference type="PANTHER" id="PTHR10395:SF7">
    <property type="entry name" value="5-HYDROXYISOURATE HYDROLASE"/>
    <property type="match status" value="1"/>
</dbReference>
<keyword evidence="11" id="KW-1185">Reference proteome</keyword>
<name>A0A7C8MYK3_9PEZI</name>
<evidence type="ECO:0000259" key="9">
    <source>
        <dbReference type="Pfam" id="PF00576"/>
    </source>
</evidence>
<dbReference type="Gene3D" id="2.60.40.180">
    <property type="entry name" value="Transthyretin/hydroxyisourate hydrolase domain"/>
    <property type="match status" value="1"/>
</dbReference>
<dbReference type="PROSITE" id="PS00768">
    <property type="entry name" value="TRANSTHYRETIN_1"/>
    <property type="match status" value="1"/>
</dbReference>
<organism evidence="10 11">
    <name type="scientific">Xylaria multiplex</name>
    <dbReference type="NCBI Taxonomy" id="323545"/>
    <lineage>
        <taxon>Eukaryota</taxon>
        <taxon>Fungi</taxon>
        <taxon>Dikarya</taxon>
        <taxon>Ascomycota</taxon>
        <taxon>Pezizomycotina</taxon>
        <taxon>Sordariomycetes</taxon>
        <taxon>Xylariomycetidae</taxon>
        <taxon>Xylariales</taxon>
        <taxon>Xylariaceae</taxon>
        <taxon>Xylaria</taxon>
    </lineage>
</organism>
<dbReference type="GO" id="GO:0006144">
    <property type="term" value="P:purine nucleobase metabolic process"/>
    <property type="evidence" value="ECO:0007669"/>
    <property type="project" value="UniProtKB-KW"/>
</dbReference>
<dbReference type="SUPFAM" id="SSF49472">
    <property type="entry name" value="Transthyretin (synonym: prealbumin)"/>
    <property type="match status" value="1"/>
</dbReference>
<dbReference type="InterPro" id="IPR023416">
    <property type="entry name" value="Transthyretin/HIU_hydrolase_d"/>
</dbReference>
<dbReference type="EC" id="3.5.2.17" evidence="5"/>
<keyword evidence="7" id="KW-0378">Hydrolase</keyword>
<dbReference type="EMBL" id="WUBL01000171">
    <property type="protein sequence ID" value="KAF2963996.1"/>
    <property type="molecule type" value="Genomic_DNA"/>
</dbReference>
<gene>
    <name evidence="10" type="ORF">GQX73_g9585</name>
</gene>
<dbReference type="InParanoid" id="A0A7C8MYK3"/>
<proteinExistence type="inferred from homology"/>